<dbReference type="CDD" id="cd00349">
    <property type="entry name" value="Ribosomal_L11"/>
    <property type="match status" value="1"/>
</dbReference>
<dbReference type="PANTHER" id="PTHR11661:SF1">
    <property type="entry name" value="LARGE RIBOSOMAL SUBUNIT PROTEIN UL11M"/>
    <property type="match status" value="1"/>
</dbReference>
<evidence type="ECO:0000256" key="5">
    <source>
        <dbReference type="ARBA" id="ARBA00023274"/>
    </source>
</evidence>
<dbReference type="Pfam" id="PF00298">
    <property type="entry name" value="Ribosomal_L11"/>
    <property type="match status" value="1"/>
</dbReference>
<feature type="domain" description="Large ribosomal subunit protein uL11 C-terminal" evidence="9">
    <location>
        <begin position="71"/>
        <end position="137"/>
    </location>
</feature>
<reference evidence="11" key="1">
    <citation type="journal article" date="2020" name="Front. Plant Sci.">
        <title>Comparative Plastid Genomics of Non-Photosynthetic Chrysophytes: Genome Reduction and Compaction.</title>
        <authorList>
            <person name="Kim J.I."/>
            <person name="Jeong M."/>
            <person name="Archibald J.M."/>
            <person name="Shin W."/>
        </authorList>
    </citation>
    <scope>NUCLEOTIDE SEQUENCE</scope>
    <source>
        <strain evidence="11">Yongseonkyo072317C3</strain>
    </source>
</reference>
<dbReference type="InterPro" id="IPR000911">
    <property type="entry name" value="Ribosomal_uL11"/>
</dbReference>
<dbReference type="GO" id="GO:0070180">
    <property type="term" value="F:large ribosomal subunit rRNA binding"/>
    <property type="evidence" value="ECO:0007669"/>
    <property type="project" value="TreeGrafter"/>
</dbReference>
<comment type="similarity">
    <text evidence="1 8">Belongs to the universal ribosomal protein uL11 family.</text>
</comment>
<dbReference type="Pfam" id="PF03946">
    <property type="entry name" value="Ribosomal_L11_N"/>
    <property type="match status" value="1"/>
</dbReference>
<feature type="domain" description="Large ribosomal subunit protein uL11 N-terminal" evidence="10">
    <location>
        <begin position="9"/>
        <end position="66"/>
    </location>
</feature>
<accession>A0A7S6TCQ7</accession>
<evidence type="ECO:0000256" key="7">
    <source>
        <dbReference type="ARBA" id="ARBA00068991"/>
    </source>
</evidence>
<evidence type="ECO:0000259" key="9">
    <source>
        <dbReference type="Pfam" id="PF00298"/>
    </source>
</evidence>
<dbReference type="GO" id="GO:0005762">
    <property type="term" value="C:mitochondrial large ribosomal subunit"/>
    <property type="evidence" value="ECO:0007669"/>
    <property type="project" value="TreeGrafter"/>
</dbReference>
<keyword evidence="5 8" id="KW-0687">Ribonucleoprotein</keyword>
<evidence type="ECO:0000256" key="4">
    <source>
        <dbReference type="ARBA" id="ARBA00022980"/>
    </source>
</evidence>
<dbReference type="InterPro" id="IPR006519">
    <property type="entry name" value="Ribosomal_uL11_bac-typ"/>
</dbReference>
<geneLocation type="plastid" evidence="11"/>
<dbReference type="NCBIfam" id="TIGR01632">
    <property type="entry name" value="L11_bact"/>
    <property type="match status" value="1"/>
</dbReference>
<keyword evidence="4 8" id="KW-0689">Ribosomal protein</keyword>
<dbReference type="SUPFAM" id="SSF46906">
    <property type="entry name" value="Ribosomal protein L11, C-terminal domain"/>
    <property type="match status" value="1"/>
</dbReference>
<dbReference type="HAMAP" id="MF_00736">
    <property type="entry name" value="Ribosomal_uL11"/>
    <property type="match status" value="1"/>
</dbReference>
<dbReference type="PANTHER" id="PTHR11661">
    <property type="entry name" value="60S RIBOSOMAL PROTEIN L12"/>
    <property type="match status" value="1"/>
</dbReference>
<dbReference type="FunFam" id="3.30.1550.10:FF:000001">
    <property type="entry name" value="50S ribosomal protein L11"/>
    <property type="match status" value="1"/>
</dbReference>
<evidence type="ECO:0000259" key="10">
    <source>
        <dbReference type="Pfam" id="PF03946"/>
    </source>
</evidence>
<evidence type="ECO:0000256" key="6">
    <source>
        <dbReference type="ARBA" id="ARBA00035540"/>
    </source>
</evidence>
<dbReference type="Gene3D" id="3.30.1550.10">
    <property type="entry name" value="Ribosomal protein L11/L12, N-terminal domain"/>
    <property type="match status" value="1"/>
</dbReference>
<organism evidence="11">
    <name type="scientific">Poteriospumella lacustris</name>
    <dbReference type="NCBI Taxonomy" id="1117027"/>
    <lineage>
        <taxon>Eukaryota</taxon>
        <taxon>Sar</taxon>
        <taxon>Stramenopiles</taxon>
        <taxon>Ochrophyta</taxon>
        <taxon>Chrysophyceae</taxon>
        <taxon>Chromulinales</taxon>
        <taxon>Dinobryaceae</taxon>
        <taxon>Poteriospumella</taxon>
    </lineage>
</organism>
<evidence type="ECO:0000256" key="8">
    <source>
        <dbReference type="RuleBase" id="RU003978"/>
    </source>
</evidence>
<dbReference type="InterPro" id="IPR036769">
    <property type="entry name" value="Ribosomal_uL11_C_sf"/>
</dbReference>
<dbReference type="AlphaFoldDB" id="A0A7S6TCQ7"/>
<proteinExistence type="inferred from homology"/>
<dbReference type="InterPro" id="IPR036796">
    <property type="entry name" value="Ribosomal_uL11_N_sf"/>
</dbReference>
<dbReference type="EMBL" id="MN935478">
    <property type="protein sequence ID" value="QOU10656.1"/>
    <property type="molecule type" value="Genomic_DNA"/>
</dbReference>
<dbReference type="GO" id="GO:0006412">
    <property type="term" value="P:translation"/>
    <property type="evidence" value="ECO:0007669"/>
    <property type="project" value="InterPro"/>
</dbReference>
<gene>
    <name evidence="11" type="primary">rpl11</name>
    <name evidence="11" type="ORF">PoterioPt_p021</name>
</gene>
<name>A0A7S6TCQ7_9STRA</name>
<evidence type="ECO:0000256" key="3">
    <source>
        <dbReference type="ARBA" id="ARBA00022884"/>
    </source>
</evidence>
<dbReference type="SUPFAM" id="SSF54747">
    <property type="entry name" value="Ribosomal L11/L12e N-terminal domain"/>
    <property type="match status" value="1"/>
</dbReference>
<keyword evidence="3" id="KW-0694">RNA-binding</keyword>
<sequence length="141" mass="15218">MAKKIKAFVKLALPAGKVNPAPPVGPALGQHGVNIAQFCKDYNARTADKIGLIIPVKITIFEDKSYTFILKSPPASVLLAKAANIKKGATQPNREKVGRIKAEQIKEIALIKFNDLNTKDLKKAISIIEGTAKSMGLLIEE</sequence>
<evidence type="ECO:0000313" key="11">
    <source>
        <dbReference type="EMBL" id="QOU10656.1"/>
    </source>
</evidence>
<keyword evidence="11" id="KW-0934">Plastid</keyword>
<dbReference type="FunFam" id="1.10.10.250:FF:000001">
    <property type="entry name" value="50S ribosomal protein L11"/>
    <property type="match status" value="1"/>
</dbReference>
<evidence type="ECO:0000256" key="1">
    <source>
        <dbReference type="ARBA" id="ARBA00010537"/>
    </source>
</evidence>
<protein>
    <recommendedName>
        <fullName evidence="7">Large ribosomal subunit protein uL11c</fullName>
    </recommendedName>
    <alternativeName>
        <fullName evidence="6">50S ribosomal protein L11, chloroplastic</fullName>
    </alternativeName>
</protein>
<dbReference type="Gene3D" id="1.10.10.250">
    <property type="entry name" value="Ribosomal protein L11, C-terminal domain"/>
    <property type="match status" value="1"/>
</dbReference>
<keyword evidence="2" id="KW-0699">rRNA-binding</keyword>
<dbReference type="InterPro" id="IPR020784">
    <property type="entry name" value="Ribosomal_uL11_N"/>
</dbReference>
<dbReference type="SMART" id="SM00649">
    <property type="entry name" value="RL11"/>
    <property type="match status" value="1"/>
</dbReference>
<dbReference type="GO" id="GO:0003735">
    <property type="term" value="F:structural constituent of ribosome"/>
    <property type="evidence" value="ECO:0007669"/>
    <property type="project" value="InterPro"/>
</dbReference>
<dbReference type="InterPro" id="IPR020783">
    <property type="entry name" value="Ribosomal_uL11_C"/>
</dbReference>
<evidence type="ECO:0000256" key="2">
    <source>
        <dbReference type="ARBA" id="ARBA00022730"/>
    </source>
</evidence>